<evidence type="ECO:0000313" key="2">
    <source>
        <dbReference type="Proteomes" id="UP000288805"/>
    </source>
</evidence>
<sequence length="106" mass="11684">MILPSRADYFSTKECRLKLCLKVLLVFLGSSSDHTYKLAAPSHLAQFGLSGRMLKWAIELNGVSRVSKSGVGLVLQSPTGELMEQTIASASQLPTMRQNMKLCWPN</sequence>
<dbReference type="EMBL" id="QGNW01000338">
    <property type="protein sequence ID" value="RVW75940.1"/>
    <property type="molecule type" value="Genomic_DNA"/>
</dbReference>
<name>A0A438GUR6_VITVI</name>
<reference evidence="1 2" key="1">
    <citation type="journal article" date="2018" name="PLoS Genet.">
        <title>Population sequencing reveals clonal diversity and ancestral inbreeding in the grapevine cultivar Chardonnay.</title>
        <authorList>
            <person name="Roach M.J."/>
            <person name="Johnson D.L."/>
            <person name="Bohlmann J."/>
            <person name="van Vuuren H.J."/>
            <person name="Jones S.J."/>
            <person name="Pretorius I.S."/>
            <person name="Schmidt S.A."/>
            <person name="Borneman A.R."/>
        </authorList>
    </citation>
    <scope>NUCLEOTIDE SEQUENCE [LARGE SCALE GENOMIC DNA]</scope>
    <source>
        <strain evidence="2">cv. Chardonnay</strain>
        <tissue evidence="1">Leaf</tissue>
    </source>
</reference>
<organism evidence="1 2">
    <name type="scientific">Vitis vinifera</name>
    <name type="common">Grape</name>
    <dbReference type="NCBI Taxonomy" id="29760"/>
    <lineage>
        <taxon>Eukaryota</taxon>
        <taxon>Viridiplantae</taxon>
        <taxon>Streptophyta</taxon>
        <taxon>Embryophyta</taxon>
        <taxon>Tracheophyta</taxon>
        <taxon>Spermatophyta</taxon>
        <taxon>Magnoliopsida</taxon>
        <taxon>eudicotyledons</taxon>
        <taxon>Gunneridae</taxon>
        <taxon>Pentapetalae</taxon>
        <taxon>rosids</taxon>
        <taxon>Vitales</taxon>
        <taxon>Vitaceae</taxon>
        <taxon>Viteae</taxon>
        <taxon>Vitis</taxon>
    </lineage>
</organism>
<comment type="caution">
    <text evidence="1">The sequence shown here is derived from an EMBL/GenBank/DDBJ whole genome shotgun (WGS) entry which is preliminary data.</text>
</comment>
<protein>
    <submittedName>
        <fullName evidence="1">Uncharacterized protein</fullName>
    </submittedName>
</protein>
<evidence type="ECO:0000313" key="1">
    <source>
        <dbReference type="EMBL" id="RVW75940.1"/>
    </source>
</evidence>
<gene>
    <name evidence="1" type="ORF">CK203_051813</name>
</gene>
<dbReference type="Proteomes" id="UP000288805">
    <property type="component" value="Unassembled WGS sequence"/>
</dbReference>
<dbReference type="AlphaFoldDB" id="A0A438GUR6"/>
<proteinExistence type="predicted"/>
<accession>A0A438GUR6</accession>